<evidence type="ECO:0008006" key="5">
    <source>
        <dbReference type="Google" id="ProtNLM"/>
    </source>
</evidence>
<dbReference type="Pfam" id="PF07287">
    <property type="entry name" value="AtuA"/>
    <property type="match status" value="1"/>
</dbReference>
<evidence type="ECO:0000259" key="1">
    <source>
        <dbReference type="Pfam" id="PF07287"/>
    </source>
</evidence>
<dbReference type="RefSeq" id="WP_073259680.1">
    <property type="nucleotide sequence ID" value="NZ_FRCS01000006.1"/>
</dbReference>
<organism evidence="3 4">
    <name type="scientific">Cryptosporangium aurantiacum</name>
    <dbReference type="NCBI Taxonomy" id="134849"/>
    <lineage>
        <taxon>Bacteria</taxon>
        <taxon>Bacillati</taxon>
        <taxon>Actinomycetota</taxon>
        <taxon>Actinomycetes</taxon>
        <taxon>Cryptosporangiales</taxon>
        <taxon>Cryptosporangiaceae</taxon>
        <taxon>Cryptosporangium</taxon>
    </lineage>
</organism>
<proteinExistence type="predicted"/>
<dbReference type="InterPro" id="IPR010839">
    <property type="entry name" value="AtuA_N"/>
</dbReference>
<sequence>MVERAGSDPTTRGVRVGNFSGFYGDRLDSIDELLTAGVDYLTGDYLAELTMLILRKNQKAGRPGYAAGFLGQLRPVLARIAASKTKVVCNAGGLDPLGCAEAVRELCREQGLSLNVTAISGDDVLPQLSALQPELLRNLDTGEALVVAPERVLTTNAYLGAWPIVEALERGADIVICPRVTDASLVIGPAAFHFGWKATDFDRLAGALWAGHAIECGGQVTGGNYSFFSEHEPLGIPPMPIAEIFDDGSAVLTKSVADQGCLTVDTVKAQLLYEVGGPLYHNPDVVGDLRTVQVSDAGDGAVRISRAVGYAPTSTAKLSICYDSGYRNSFTIGLTGSHIPEKIAWLRHQVDQVLTGADRFDGYRWTVIGPADSGGSLAEATAWVVITARSPDADAVGRRAFSGAITQLGISSIPGCYFVGSPSSEKSTAVQWPCLIEKSRVVARVHPQDAEPFDVAWPELAYELTVEDPPDDPPPAFEDELVQVELGRYFGTRSGDKAGLANVGVWARDPESYAWIRSYLTPSRFKQLVAEAAALPVQRYELPGILGLNFVVNGFLEDGTASSIAIDTQAKGLGEYLGSRVIELPAHLASRGDI</sequence>
<feature type="domain" description="AtuA-like ferredoxin-fold" evidence="2">
    <location>
        <begin position="492"/>
        <end position="577"/>
    </location>
</feature>
<evidence type="ECO:0000313" key="4">
    <source>
        <dbReference type="Proteomes" id="UP000184440"/>
    </source>
</evidence>
<dbReference type="PANTHER" id="PTHR47585">
    <property type="match status" value="1"/>
</dbReference>
<dbReference type="EMBL" id="FRCS01000006">
    <property type="protein sequence ID" value="SHN39668.1"/>
    <property type="molecule type" value="Genomic_DNA"/>
</dbReference>
<protein>
    <recommendedName>
        <fullName evidence="5">DUF1446 domain-containing protein</fullName>
    </recommendedName>
</protein>
<dbReference type="InterPro" id="IPR056362">
    <property type="entry name" value="AtuA-like_ferredoxin_dom"/>
</dbReference>
<dbReference type="AlphaFoldDB" id="A0A1M7R3G0"/>
<reference evidence="3 4" key="1">
    <citation type="submission" date="2016-11" db="EMBL/GenBank/DDBJ databases">
        <authorList>
            <person name="Jaros S."/>
            <person name="Januszkiewicz K."/>
            <person name="Wedrychowicz H."/>
        </authorList>
    </citation>
    <scope>NUCLEOTIDE SEQUENCE [LARGE SCALE GENOMIC DNA]</scope>
    <source>
        <strain evidence="3 4">DSM 46144</strain>
    </source>
</reference>
<dbReference type="Pfam" id="PF23544">
    <property type="entry name" value="AtuA_ferredoxin"/>
    <property type="match status" value="1"/>
</dbReference>
<evidence type="ECO:0000259" key="2">
    <source>
        <dbReference type="Pfam" id="PF23544"/>
    </source>
</evidence>
<dbReference type="Proteomes" id="UP000184440">
    <property type="component" value="Unassembled WGS sequence"/>
</dbReference>
<gene>
    <name evidence="3" type="ORF">SAMN05443668_106333</name>
</gene>
<dbReference type="PANTHER" id="PTHR47585:SF1">
    <property type="entry name" value="DUF1446 DOMAIN-CONTAINING PROTEIN"/>
    <property type="match status" value="1"/>
</dbReference>
<feature type="domain" description="Acyclic terpene utilisation N-terminal" evidence="1">
    <location>
        <begin position="14"/>
        <end position="446"/>
    </location>
</feature>
<keyword evidence="4" id="KW-1185">Reference proteome</keyword>
<dbReference type="STRING" id="134849.SAMN05443668_106333"/>
<accession>A0A1M7R3G0</accession>
<evidence type="ECO:0000313" key="3">
    <source>
        <dbReference type="EMBL" id="SHN39668.1"/>
    </source>
</evidence>
<name>A0A1M7R3G0_9ACTN</name>